<feature type="transmembrane region" description="Helical" evidence="5">
    <location>
        <begin position="194"/>
        <end position="214"/>
    </location>
</feature>
<dbReference type="PANTHER" id="PTHR31748">
    <property type="entry name" value="SERPENTINE RECEPTOR, CLASS V"/>
    <property type="match status" value="1"/>
</dbReference>
<comment type="subcellular location">
    <subcellularLocation>
        <location evidence="1">Membrane</location>
    </subcellularLocation>
</comment>
<proteinExistence type="predicted"/>
<organism evidence="7 8">
    <name type="scientific">Strongyloides venezuelensis</name>
    <name type="common">Threadworm</name>
    <dbReference type="NCBI Taxonomy" id="75913"/>
    <lineage>
        <taxon>Eukaryota</taxon>
        <taxon>Metazoa</taxon>
        <taxon>Ecdysozoa</taxon>
        <taxon>Nematoda</taxon>
        <taxon>Chromadorea</taxon>
        <taxon>Rhabditida</taxon>
        <taxon>Tylenchina</taxon>
        <taxon>Panagrolaimomorpha</taxon>
        <taxon>Strongyloidoidea</taxon>
        <taxon>Strongyloididae</taxon>
        <taxon>Strongyloides</taxon>
    </lineage>
</organism>
<dbReference type="Proteomes" id="UP000035680">
    <property type="component" value="Unassembled WGS sequence"/>
</dbReference>
<evidence type="ECO:0000256" key="5">
    <source>
        <dbReference type="SAM" id="Phobius"/>
    </source>
</evidence>
<reference evidence="8" key="2">
    <citation type="submission" date="2015-08" db="UniProtKB">
        <authorList>
            <consortium name="WormBaseParasite"/>
        </authorList>
    </citation>
    <scope>IDENTIFICATION</scope>
</reference>
<keyword evidence="2 5" id="KW-0812">Transmembrane</keyword>
<evidence type="ECO:0000259" key="6">
    <source>
        <dbReference type="PROSITE" id="PS50262"/>
    </source>
</evidence>
<feature type="domain" description="G-protein coupled receptors family 1 profile" evidence="6">
    <location>
        <begin position="1"/>
        <end position="214"/>
    </location>
</feature>
<dbReference type="InterPro" id="IPR000276">
    <property type="entry name" value="GPCR_Rhodpsn"/>
</dbReference>
<dbReference type="Pfam" id="PF00001">
    <property type="entry name" value="7tm_1"/>
    <property type="match status" value="1"/>
</dbReference>
<dbReference type="Gene3D" id="1.20.1070.10">
    <property type="entry name" value="Rhodopsin 7-helix transmembrane proteins"/>
    <property type="match status" value="1"/>
</dbReference>
<keyword evidence="4 5" id="KW-0472">Membrane</keyword>
<dbReference type="InterPro" id="IPR017452">
    <property type="entry name" value="GPCR_Rhodpsn_7TM"/>
</dbReference>
<evidence type="ECO:0000256" key="4">
    <source>
        <dbReference type="ARBA" id="ARBA00023136"/>
    </source>
</evidence>
<evidence type="ECO:0000256" key="2">
    <source>
        <dbReference type="ARBA" id="ARBA00022692"/>
    </source>
</evidence>
<feature type="transmembrane region" description="Helical" evidence="5">
    <location>
        <begin position="157"/>
        <end position="182"/>
    </location>
</feature>
<evidence type="ECO:0000313" key="7">
    <source>
        <dbReference type="Proteomes" id="UP000035680"/>
    </source>
</evidence>
<sequence>MFVFFILPKWGFYNKFLENHAWTATVFNILATQQTTFMFLITLLISINRYIAVKYPFSYELYFSKPKIVIILLSSIILSLVLGFGNIFFDLRYKKSNFLGYFTPSSKTKNEMYYQIFYLVILFGLISIMTCIFNVMAILTLKKINKIGSQYKKEIYFIVYSFFIFITLLFVEAFFVCKFIVIKNEIKSFSHTAYFIYIVAFDLTSVGDFYFLIYSCNELRKALKTTFGCSKKINNKITIKLTFRK</sequence>
<feature type="transmembrane region" description="Helical" evidence="5">
    <location>
        <begin position="68"/>
        <end position="89"/>
    </location>
</feature>
<feature type="transmembrane region" description="Helical" evidence="5">
    <location>
        <begin position="112"/>
        <end position="136"/>
    </location>
</feature>
<dbReference type="GO" id="GO:0004930">
    <property type="term" value="F:G protein-coupled receptor activity"/>
    <property type="evidence" value="ECO:0007669"/>
    <property type="project" value="InterPro"/>
</dbReference>
<evidence type="ECO:0000313" key="8">
    <source>
        <dbReference type="WBParaSite" id="SVE_2010500.1"/>
    </source>
</evidence>
<dbReference type="WBParaSite" id="SVE_2010500.1">
    <property type="protein sequence ID" value="SVE_2010500.1"/>
    <property type="gene ID" value="SVE_2010500"/>
</dbReference>
<evidence type="ECO:0000256" key="3">
    <source>
        <dbReference type="ARBA" id="ARBA00022989"/>
    </source>
</evidence>
<reference evidence="7" key="1">
    <citation type="submission" date="2014-07" db="EMBL/GenBank/DDBJ databases">
        <authorList>
            <person name="Martin A.A"/>
            <person name="De Silva N."/>
        </authorList>
    </citation>
    <scope>NUCLEOTIDE SEQUENCE</scope>
</reference>
<dbReference type="PROSITE" id="PS50262">
    <property type="entry name" value="G_PROTEIN_RECEP_F1_2"/>
    <property type="match status" value="1"/>
</dbReference>
<dbReference type="PANTHER" id="PTHR31748:SF1">
    <property type="entry name" value="SERPENTINE RECEPTOR, CLASS V"/>
    <property type="match status" value="1"/>
</dbReference>
<evidence type="ECO:0000256" key="1">
    <source>
        <dbReference type="ARBA" id="ARBA00004370"/>
    </source>
</evidence>
<protein>
    <submittedName>
        <fullName evidence="8">Serpentine receptor class gamma</fullName>
    </submittedName>
</protein>
<feature type="transmembrane region" description="Helical" evidence="5">
    <location>
        <begin position="20"/>
        <end position="47"/>
    </location>
</feature>
<accession>A0A0K0G5T2</accession>
<keyword evidence="3 5" id="KW-1133">Transmembrane helix</keyword>
<keyword evidence="7" id="KW-1185">Reference proteome</keyword>
<name>A0A0K0G5T2_STRVS</name>
<dbReference type="AlphaFoldDB" id="A0A0K0G5T2"/>
<dbReference type="SUPFAM" id="SSF81321">
    <property type="entry name" value="Family A G protein-coupled receptor-like"/>
    <property type="match status" value="1"/>
</dbReference>
<dbReference type="GO" id="GO:0016020">
    <property type="term" value="C:membrane"/>
    <property type="evidence" value="ECO:0007669"/>
    <property type="project" value="UniProtKB-SubCell"/>
</dbReference>